<dbReference type="OrthoDB" id="9816309at2"/>
<feature type="binding site" evidence="6">
    <location>
        <position position="131"/>
    </location>
    <ligand>
        <name>S-adenosyl-L-methionine</name>
        <dbReference type="ChEBI" id="CHEBI:59789"/>
    </ligand>
</feature>
<dbReference type="Pfam" id="PF03705">
    <property type="entry name" value="CheR_N"/>
    <property type="match status" value="1"/>
</dbReference>
<dbReference type="AlphaFoldDB" id="A0A1M7T5D1"/>
<dbReference type="InterPro" id="IPR050903">
    <property type="entry name" value="Bact_Chemotaxis_MeTrfase"/>
</dbReference>
<dbReference type="SUPFAM" id="SSF47757">
    <property type="entry name" value="Chemotaxis receptor methyltransferase CheR, N-terminal domain"/>
    <property type="match status" value="1"/>
</dbReference>
<keyword evidence="2 5" id="KW-0489">Methyltransferase</keyword>
<evidence type="ECO:0000256" key="2">
    <source>
        <dbReference type="ARBA" id="ARBA00022603"/>
    </source>
</evidence>
<dbReference type="STRING" id="1189325.SAMN04488119_104189"/>
<keyword evidence="4 5" id="KW-0949">S-adenosyl-L-methionine</keyword>
<dbReference type="InterPro" id="IPR022642">
    <property type="entry name" value="CheR_C"/>
</dbReference>
<dbReference type="InterPro" id="IPR026024">
    <property type="entry name" value="Chemotaxis_MeTrfase_CheR"/>
</dbReference>
<dbReference type="SUPFAM" id="SSF53335">
    <property type="entry name" value="S-adenosyl-L-methionine-dependent methyltransferases"/>
    <property type="match status" value="1"/>
</dbReference>
<comment type="function">
    <text evidence="5">Methylation of the membrane-bound methyl-accepting chemotaxis proteins (MCP) to form gamma-glutamyl methyl ester residues in MCP.</text>
</comment>
<feature type="binding site" evidence="6">
    <location>
        <begin position="210"/>
        <end position="211"/>
    </location>
    <ligand>
        <name>S-adenosyl-L-methionine</name>
        <dbReference type="ChEBI" id="CHEBI:59789"/>
    </ligand>
</feature>
<reference evidence="8 9" key="1">
    <citation type="submission" date="2016-12" db="EMBL/GenBank/DDBJ databases">
        <authorList>
            <person name="Song W.-J."/>
            <person name="Kurnit D.M."/>
        </authorList>
    </citation>
    <scope>NUCLEOTIDE SEQUENCE [LARGE SCALE GENOMIC DNA]</scope>
    <source>
        <strain evidence="8 9">CGMCC 1.10808</strain>
    </source>
</reference>
<dbReference type="EMBL" id="FRDL01000004">
    <property type="protein sequence ID" value="SHN65949.1"/>
    <property type="molecule type" value="Genomic_DNA"/>
</dbReference>
<evidence type="ECO:0000313" key="9">
    <source>
        <dbReference type="Proteomes" id="UP000184066"/>
    </source>
</evidence>
<organism evidence="8 9">
    <name type="scientific">Oceanicella actignis</name>
    <dbReference type="NCBI Taxonomy" id="1189325"/>
    <lineage>
        <taxon>Bacteria</taxon>
        <taxon>Pseudomonadati</taxon>
        <taxon>Pseudomonadota</taxon>
        <taxon>Alphaproteobacteria</taxon>
        <taxon>Rhodobacterales</taxon>
        <taxon>Paracoccaceae</taxon>
        <taxon>Oceanicella</taxon>
    </lineage>
</organism>
<evidence type="ECO:0000259" key="7">
    <source>
        <dbReference type="PROSITE" id="PS50123"/>
    </source>
</evidence>
<dbReference type="Proteomes" id="UP000184066">
    <property type="component" value="Unassembled WGS sequence"/>
</dbReference>
<evidence type="ECO:0000256" key="5">
    <source>
        <dbReference type="PIRNR" id="PIRNR000410"/>
    </source>
</evidence>
<dbReference type="PIRSF" id="PIRSF000410">
    <property type="entry name" value="CheR"/>
    <property type="match status" value="1"/>
</dbReference>
<dbReference type="GO" id="GO:0032259">
    <property type="term" value="P:methylation"/>
    <property type="evidence" value="ECO:0007669"/>
    <property type="project" value="UniProtKB-KW"/>
</dbReference>
<dbReference type="CDD" id="cd02440">
    <property type="entry name" value="AdoMet_MTases"/>
    <property type="match status" value="1"/>
</dbReference>
<dbReference type="InterPro" id="IPR022641">
    <property type="entry name" value="CheR_N"/>
</dbReference>
<feature type="binding site" evidence="6">
    <location>
        <position position="89"/>
    </location>
    <ligand>
        <name>S-adenosyl-L-methionine</name>
        <dbReference type="ChEBI" id="CHEBI:59789"/>
    </ligand>
</feature>
<dbReference type="InterPro" id="IPR036804">
    <property type="entry name" value="CheR_N_sf"/>
</dbReference>
<accession>A0A1M7T5D1</accession>
<dbReference type="PRINTS" id="PR00996">
    <property type="entry name" value="CHERMTFRASE"/>
</dbReference>
<evidence type="ECO:0000313" key="8">
    <source>
        <dbReference type="EMBL" id="SHN65949.1"/>
    </source>
</evidence>
<dbReference type="Gene3D" id="1.10.155.10">
    <property type="entry name" value="Chemotaxis receptor methyltransferase CheR, N-terminal domain"/>
    <property type="match status" value="1"/>
</dbReference>
<dbReference type="GO" id="GO:0008983">
    <property type="term" value="F:protein-glutamate O-methyltransferase activity"/>
    <property type="evidence" value="ECO:0007669"/>
    <property type="project" value="UniProtKB-EC"/>
</dbReference>
<feature type="domain" description="CheR-type methyltransferase" evidence="7">
    <location>
        <begin position="12"/>
        <end position="282"/>
    </location>
</feature>
<feature type="binding site" evidence="6">
    <location>
        <position position="155"/>
    </location>
    <ligand>
        <name>S-adenosyl-L-methionine</name>
        <dbReference type="ChEBI" id="CHEBI:59789"/>
    </ligand>
</feature>
<dbReference type="PANTHER" id="PTHR24422">
    <property type="entry name" value="CHEMOTAXIS PROTEIN METHYLTRANSFERASE"/>
    <property type="match status" value="1"/>
</dbReference>
<feature type="binding site" evidence="6">
    <location>
        <begin position="227"/>
        <end position="228"/>
    </location>
    <ligand>
        <name>S-adenosyl-L-methionine</name>
        <dbReference type="ChEBI" id="CHEBI:59789"/>
    </ligand>
</feature>
<gene>
    <name evidence="8" type="ORF">SAMN05216200_104189</name>
</gene>
<keyword evidence="9" id="KW-1185">Reference proteome</keyword>
<dbReference type="Gene3D" id="3.40.50.150">
    <property type="entry name" value="Vaccinia Virus protein VP39"/>
    <property type="match status" value="1"/>
</dbReference>
<dbReference type="Pfam" id="PF01739">
    <property type="entry name" value="CheR"/>
    <property type="match status" value="1"/>
</dbReference>
<keyword evidence="3 5" id="KW-0808">Transferase</keyword>
<dbReference type="InterPro" id="IPR000780">
    <property type="entry name" value="CheR_MeTrfase"/>
</dbReference>
<dbReference type="InterPro" id="IPR029063">
    <property type="entry name" value="SAM-dependent_MTases_sf"/>
</dbReference>
<name>A0A1M7T5D1_9RHOB</name>
<dbReference type="PANTHER" id="PTHR24422:SF19">
    <property type="entry name" value="CHEMOTAXIS PROTEIN METHYLTRANSFERASE"/>
    <property type="match status" value="1"/>
</dbReference>
<dbReference type="EC" id="2.1.1.80" evidence="5"/>
<evidence type="ECO:0000256" key="1">
    <source>
        <dbReference type="ARBA" id="ARBA00001541"/>
    </source>
</evidence>
<protein>
    <recommendedName>
        <fullName evidence="5">Chemotaxis protein methyltransferase</fullName>
        <ecNumber evidence="5">2.1.1.80</ecNumber>
    </recommendedName>
</protein>
<sequence length="282" mass="31742">MTALHAQRRERTCAHDARISEEDFRRAAALLRQLAGIVLAPHKISLVQSRLARRLKALGLDNFKEYLDLVSGPDGVDERTEFVNALTTNLTSFFRERHHFEHLASELLQNVLRKRPPRVRLWSAGCSNGAEAYSIAMTMLPALEAGLDVKILATDIDTRVLGRAKRAIYAADQVEEAPPALRSKCMRSVGPGEVEIIGPARNAIRFRQLNLFAQWPMQGAFDAIFCRNVLIYFDAEDKARLVDRFAHKLAPGGFLYLGHSEALMSDHPMLEPVGRTIYRRRA</sequence>
<dbReference type="RefSeq" id="WP_072747144.1">
    <property type="nucleotide sequence ID" value="NZ_FOHL01000004.1"/>
</dbReference>
<feature type="binding site" evidence="6">
    <location>
        <position position="95"/>
    </location>
    <ligand>
        <name>S-adenosyl-L-methionine</name>
        <dbReference type="ChEBI" id="CHEBI:59789"/>
    </ligand>
</feature>
<evidence type="ECO:0000256" key="3">
    <source>
        <dbReference type="ARBA" id="ARBA00022679"/>
    </source>
</evidence>
<dbReference type="SMART" id="SM00138">
    <property type="entry name" value="MeTrc"/>
    <property type="match status" value="1"/>
</dbReference>
<dbReference type="PROSITE" id="PS50123">
    <property type="entry name" value="CHER"/>
    <property type="match status" value="1"/>
</dbReference>
<proteinExistence type="predicted"/>
<feature type="binding site" evidence="6">
    <location>
        <position position="91"/>
    </location>
    <ligand>
        <name>S-adenosyl-L-methionine</name>
        <dbReference type="ChEBI" id="CHEBI:59789"/>
    </ligand>
</feature>
<evidence type="ECO:0000256" key="4">
    <source>
        <dbReference type="ARBA" id="ARBA00022691"/>
    </source>
</evidence>
<evidence type="ECO:0000256" key="6">
    <source>
        <dbReference type="PIRSR" id="PIRSR000410-1"/>
    </source>
</evidence>
<comment type="catalytic activity">
    <reaction evidence="1 5">
        <text>L-glutamyl-[protein] + S-adenosyl-L-methionine = [protein]-L-glutamate 5-O-methyl ester + S-adenosyl-L-homocysteine</text>
        <dbReference type="Rhea" id="RHEA:24452"/>
        <dbReference type="Rhea" id="RHEA-COMP:10208"/>
        <dbReference type="Rhea" id="RHEA-COMP:10311"/>
        <dbReference type="ChEBI" id="CHEBI:29973"/>
        <dbReference type="ChEBI" id="CHEBI:57856"/>
        <dbReference type="ChEBI" id="CHEBI:59789"/>
        <dbReference type="ChEBI" id="CHEBI:82795"/>
        <dbReference type="EC" id="2.1.1.80"/>
    </reaction>
</comment>